<dbReference type="EMBL" id="JBHUOQ010000001">
    <property type="protein sequence ID" value="MFD2829206.1"/>
    <property type="molecule type" value="Genomic_DNA"/>
</dbReference>
<evidence type="ECO:0000256" key="1">
    <source>
        <dbReference type="ARBA" id="ARBA00004772"/>
    </source>
</evidence>
<evidence type="ECO:0000256" key="8">
    <source>
        <dbReference type="ARBA" id="ARBA00048617"/>
    </source>
</evidence>
<comment type="catalytic activity">
    <reaction evidence="8 9">
        <text>hydroxymethylbilane = uroporphyrinogen III + H2O</text>
        <dbReference type="Rhea" id="RHEA:18965"/>
        <dbReference type="ChEBI" id="CHEBI:15377"/>
        <dbReference type="ChEBI" id="CHEBI:57308"/>
        <dbReference type="ChEBI" id="CHEBI:57845"/>
        <dbReference type="EC" id="4.2.1.75"/>
    </reaction>
</comment>
<comment type="caution">
    <text evidence="11">The sequence shown here is derived from an EMBL/GenBank/DDBJ whole genome shotgun (WGS) entry which is preliminary data.</text>
</comment>
<dbReference type="InterPro" id="IPR039793">
    <property type="entry name" value="UROS/Hem4"/>
</dbReference>
<comment type="pathway">
    <text evidence="1 9">Porphyrin-containing compound metabolism; protoporphyrin-IX biosynthesis; coproporphyrinogen-III from 5-aminolevulinate: step 3/4.</text>
</comment>
<organism evidence="11 12">
    <name type="scientific">Corticicoccus populi</name>
    <dbReference type="NCBI Taxonomy" id="1812821"/>
    <lineage>
        <taxon>Bacteria</taxon>
        <taxon>Bacillati</taxon>
        <taxon>Bacillota</taxon>
        <taxon>Bacilli</taxon>
        <taxon>Bacillales</taxon>
        <taxon>Staphylococcaceae</taxon>
        <taxon>Corticicoccus</taxon>
    </lineage>
</organism>
<evidence type="ECO:0000256" key="3">
    <source>
        <dbReference type="ARBA" id="ARBA00013109"/>
    </source>
</evidence>
<evidence type="ECO:0000256" key="9">
    <source>
        <dbReference type="RuleBase" id="RU366031"/>
    </source>
</evidence>
<evidence type="ECO:0000256" key="4">
    <source>
        <dbReference type="ARBA" id="ARBA00023239"/>
    </source>
</evidence>
<dbReference type="InterPro" id="IPR003754">
    <property type="entry name" value="4pyrrol_synth_uPrphyn_synth"/>
</dbReference>
<dbReference type="PANTHER" id="PTHR38042">
    <property type="entry name" value="UROPORPHYRINOGEN-III SYNTHASE, CHLOROPLASTIC"/>
    <property type="match status" value="1"/>
</dbReference>
<evidence type="ECO:0000313" key="12">
    <source>
        <dbReference type="Proteomes" id="UP001597519"/>
    </source>
</evidence>
<evidence type="ECO:0000256" key="7">
    <source>
        <dbReference type="ARBA" id="ARBA00040167"/>
    </source>
</evidence>
<evidence type="ECO:0000256" key="5">
    <source>
        <dbReference type="ARBA" id="ARBA00023244"/>
    </source>
</evidence>
<evidence type="ECO:0000259" key="10">
    <source>
        <dbReference type="Pfam" id="PF02602"/>
    </source>
</evidence>
<reference evidence="12" key="1">
    <citation type="journal article" date="2019" name="Int. J. Syst. Evol. Microbiol.">
        <title>The Global Catalogue of Microorganisms (GCM) 10K type strain sequencing project: providing services to taxonomists for standard genome sequencing and annotation.</title>
        <authorList>
            <consortium name="The Broad Institute Genomics Platform"/>
            <consortium name="The Broad Institute Genome Sequencing Center for Infectious Disease"/>
            <person name="Wu L."/>
            <person name="Ma J."/>
        </authorList>
    </citation>
    <scope>NUCLEOTIDE SEQUENCE [LARGE SCALE GENOMIC DNA]</scope>
    <source>
        <strain evidence="12">KCTC 33575</strain>
    </source>
</reference>
<protein>
    <recommendedName>
        <fullName evidence="7 9">Uroporphyrinogen-III synthase</fullName>
        <ecNumber evidence="3 9">4.2.1.75</ecNumber>
    </recommendedName>
</protein>
<comment type="similarity">
    <text evidence="2 9">Belongs to the uroporphyrinogen-III synthase family.</text>
</comment>
<feature type="domain" description="Tetrapyrrole biosynthesis uroporphyrinogen III synthase" evidence="10">
    <location>
        <begin position="29"/>
        <end position="228"/>
    </location>
</feature>
<keyword evidence="5 9" id="KW-0627">Porphyrin biosynthesis</keyword>
<dbReference type="Gene3D" id="3.40.50.10090">
    <property type="match status" value="2"/>
</dbReference>
<keyword evidence="12" id="KW-1185">Reference proteome</keyword>
<dbReference type="Proteomes" id="UP001597519">
    <property type="component" value="Unassembled WGS sequence"/>
</dbReference>
<evidence type="ECO:0000256" key="6">
    <source>
        <dbReference type="ARBA" id="ARBA00037589"/>
    </source>
</evidence>
<dbReference type="EC" id="4.2.1.75" evidence="3 9"/>
<dbReference type="SUPFAM" id="SSF69618">
    <property type="entry name" value="HemD-like"/>
    <property type="match status" value="1"/>
</dbReference>
<evidence type="ECO:0000256" key="2">
    <source>
        <dbReference type="ARBA" id="ARBA00008133"/>
    </source>
</evidence>
<name>A0ABW5WQV9_9STAP</name>
<dbReference type="RefSeq" id="WP_377771002.1">
    <property type="nucleotide sequence ID" value="NZ_JBHUOQ010000001.1"/>
</dbReference>
<dbReference type="PANTHER" id="PTHR38042:SF1">
    <property type="entry name" value="UROPORPHYRINOGEN-III SYNTHASE, CHLOROPLASTIC"/>
    <property type="match status" value="1"/>
</dbReference>
<sequence>MPNQSSMKLMPNKPRVAVTQSTLNAESNMLELLHLPLIKIQPLTFNEDILKKKYDWLVLTSKNAVDILMKHRDKINVDYIASIGEKTSERIRSYGLEIDFEPESYTQEGFIETFDTGGNLEVLYPASKNARPFLKESLESHGISVQKIDLYEPVPDEESINRLKVLFHEIDAVTVSSPSAAHILHQYFPADMLNSKLITAVGPVTAAALDSCGIKSVLPEKETLTHMINLIEEKYRGAFDEF</sequence>
<proteinExistence type="inferred from homology"/>
<dbReference type="Pfam" id="PF02602">
    <property type="entry name" value="HEM4"/>
    <property type="match status" value="1"/>
</dbReference>
<evidence type="ECO:0000313" key="11">
    <source>
        <dbReference type="EMBL" id="MFD2829206.1"/>
    </source>
</evidence>
<accession>A0ABW5WQV9</accession>
<keyword evidence="4 9" id="KW-0456">Lyase</keyword>
<gene>
    <name evidence="11" type="ORF">ACFSX4_01925</name>
</gene>
<dbReference type="InterPro" id="IPR036108">
    <property type="entry name" value="4pyrrol_syn_uPrphyn_synt_sf"/>
</dbReference>
<comment type="function">
    <text evidence="6 9">Catalyzes cyclization of the linear tetrapyrrole, hydroxymethylbilane, to the macrocyclic uroporphyrinogen III.</text>
</comment>
<dbReference type="CDD" id="cd06578">
    <property type="entry name" value="HemD"/>
    <property type="match status" value="1"/>
</dbReference>